<accession>A0A9W6XZY7</accession>
<dbReference type="OrthoDB" id="125294at2759"/>
<dbReference type="Proteomes" id="UP001165121">
    <property type="component" value="Unassembled WGS sequence"/>
</dbReference>
<gene>
    <name evidence="1" type="ORF">Pfra01_001962700</name>
</gene>
<comment type="caution">
    <text evidence="1">The sequence shown here is derived from an EMBL/GenBank/DDBJ whole genome shotgun (WGS) entry which is preliminary data.</text>
</comment>
<proteinExistence type="predicted"/>
<sequence length="141" mass="16035">MWIRQRLVPNIWGHHHSNFTKLYKLWYSEHAFPVSIQTADIFCLKKSGDGGDPLNYRPFALLNTDYKISTYLLTTQLRLPLAQRISVYQNGVVPGRQIHTPIDFLIAVPKMAARTTAARKAIALLLAFAKAYGTLDRGYLC</sequence>
<keyword evidence="2" id="KW-1185">Reference proteome</keyword>
<organism evidence="1 2">
    <name type="scientific">Phytophthora fragariaefolia</name>
    <dbReference type="NCBI Taxonomy" id="1490495"/>
    <lineage>
        <taxon>Eukaryota</taxon>
        <taxon>Sar</taxon>
        <taxon>Stramenopiles</taxon>
        <taxon>Oomycota</taxon>
        <taxon>Peronosporomycetes</taxon>
        <taxon>Peronosporales</taxon>
        <taxon>Peronosporaceae</taxon>
        <taxon>Phytophthora</taxon>
    </lineage>
</organism>
<dbReference type="AlphaFoldDB" id="A0A9W6XZY7"/>
<evidence type="ECO:0000313" key="2">
    <source>
        <dbReference type="Proteomes" id="UP001165121"/>
    </source>
</evidence>
<dbReference type="EMBL" id="BSXT01002549">
    <property type="protein sequence ID" value="GMF49589.1"/>
    <property type="molecule type" value="Genomic_DNA"/>
</dbReference>
<name>A0A9W6XZY7_9STRA</name>
<reference evidence="1" key="1">
    <citation type="submission" date="2023-04" db="EMBL/GenBank/DDBJ databases">
        <title>Phytophthora fragariaefolia NBRC 109709.</title>
        <authorList>
            <person name="Ichikawa N."/>
            <person name="Sato H."/>
            <person name="Tonouchi N."/>
        </authorList>
    </citation>
    <scope>NUCLEOTIDE SEQUENCE</scope>
    <source>
        <strain evidence="1">NBRC 109709</strain>
    </source>
</reference>
<protein>
    <submittedName>
        <fullName evidence="1">Unnamed protein product</fullName>
    </submittedName>
</protein>
<evidence type="ECO:0000313" key="1">
    <source>
        <dbReference type="EMBL" id="GMF49589.1"/>
    </source>
</evidence>